<keyword evidence="1" id="KW-1133">Transmembrane helix</keyword>
<dbReference type="EMBL" id="PNYB01000007">
    <property type="protein sequence ID" value="PMS25473.1"/>
    <property type="molecule type" value="Genomic_DNA"/>
</dbReference>
<keyword evidence="1" id="KW-0812">Transmembrane</keyword>
<dbReference type="Proteomes" id="UP000235347">
    <property type="component" value="Unassembled WGS sequence"/>
</dbReference>
<keyword evidence="1" id="KW-0472">Membrane</keyword>
<evidence type="ECO:0000313" key="3">
    <source>
        <dbReference type="Proteomes" id="UP000235347"/>
    </source>
</evidence>
<protein>
    <submittedName>
        <fullName evidence="2">Uncharacterized protein</fullName>
    </submittedName>
</protein>
<comment type="caution">
    <text evidence="2">The sequence shown here is derived from an EMBL/GenBank/DDBJ whole genome shotgun (WGS) entry which is preliminary data.</text>
</comment>
<feature type="transmembrane region" description="Helical" evidence="1">
    <location>
        <begin position="40"/>
        <end position="59"/>
    </location>
</feature>
<dbReference type="NCBIfam" id="NF045611">
    <property type="entry name" value="small_CydP"/>
    <property type="match status" value="1"/>
</dbReference>
<name>A0A2N7W7U0_9BURK</name>
<gene>
    <name evidence="2" type="ORF">C0Z19_10960</name>
</gene>
<organism evidence="2 3">
    <name type="scientific">Trinickia soli</name>
    <dbReference type="NCBI Taxonomy" id="380675"/>
    <lineage>
        <taxon>Bacteria</taxon>
        <taxon>Pseudomonadati</taxon>
        <taxon>Pseudomonadota</taxon>
        <taxon>Betaproteobacteria</taxon>
        <taxon>Burkholderiales</taxon>
        <taxon>Burkholderiaceae</taxon>
        <taxon>Trinickia</taxon>
    </lineage>
</organism>
<dbReference type="InterPro" id="IPR054636">
    <property type="entry name" value="CydP"/>
</dbReference>
<sequence length="94" mass="10074">MRAVQDAATARAGARPRYRCRVFAASLGRWARGPTFGRDVTFVVVLKVVLLIALKLAFFDHPRASDMSMPPADVAKALLSSPASRVPQGAGHAQ</sequence>
<accession>A0A2N7W7U0</accession>
<reference evidence="2 3" key="1">
    <citation type="submission" date="2018-01" db="EMBL/GenBank/DDBJ databases">
        <title>Whole genome analyses suggest that Burkholderia sensu lato contains two further novel genera in the rhizoxinica-symbiotica group Mycetohabitans gen. nov., and Trinickia gen. nov.: implications for the evolution of diazotrophy and nodulation in the Burkholderiaceae.</title>
        <authorList>
            <person name="Estrada-de los Santos P."/>
            <person name="Palmer M."/>
            <person name="Chavez-Ramirez B."/>
            <person name="Beukes C."/>
            <person name="Steenkamp E.T."/>
            <person name="Hirsch A.M."/>
            <person name="Manyaka P."/>
            <person name="Maluk M."/>
            <person name="Lafos M."/>
            <person name="Crook M."/>
            <person name="Gross E."/>
            <person name="Simon M.F."/>
            <person name="Bueno dos Reis Junior F."/>
            <person name="Poole P.S."/>
            <person name="Venter S.N."/>
            <person name="James E.K."/>
        </authorList>
    </citation>
    <scope>NUCLEOTIDE SEQUENCE [LARGE SCALE GENOMIC DNA]</scope>
    <source>
        <strain evidence="2 3">GP25-8</strain>
    </source>
</reference>
<dbReference type="AlphaFoldDB" id="A0A2N7W7U0"/>
<dbReference type="RefSeq" id="WP_102609862.1">
    <property type="nucleotide sequence ID" value="NZ_CADIKD010000010.1"/>
</dbReference>
<proteinExistence type="predicted"/>
<evidence type="ECO:0000313" key="2">
    <source>
        <dbReference type="EMBL" id="PMS25473.1"/>
    </source>
</evidence>
<evidence type="ECO:0000256" key="1">
    <source>
        <dbReference type="SAM" id="Phobius"/>
    </source>
</evidence>
<keyword evidence="3" id="KW-1185">Reference proteome</keyword>